<keyword evidence="1 3" id="KW-0808">Transferase</keyword>
<dbReference type="InterPro" id="IPR011990">
    <property type="entry name" value="TPR-like_helical_dom_sf"/>
</dbReference>
<evidence type="ECO:0000256" key="1">
    <source>
        <dbReference type="ARBA" id="ARBA00022679"/>
    </source>
</evidence>
<organism evidence="3 4">
    <name type="scientific">Chromatocurvus halotolerans</name>
    <dbReference type="NCBI Taxonomy" id="1132028"/>
    <lineage>
        <taxon>Bacteria</taxon>
        <taxon>Pseudomonadati</taxon>
        <taxon>Pseudomonadota</taxon>
        <taxon>Gammaproteobacteria</taxon>
        <taxon>Cellvibrionales</taxon>
        <taxon>Halieaceae</taxon>
        <taxon>Chromatocurvus</taxon>
    </lineage>
</organism>
<reference evidence="3 4" key="1">
    <citation type="submission" date="2019-03" db="EMBL/GenBank/DDBJ databases">
        <title>Genomic Encyclopedia of Type Strains, Phase IV (KMG-IV): sequencing the most valuable type-strain genomes for metagenomic binning, comparative biology and taxonomic classification.</title>
        <authorList>
            <person name="Goeker M."/>
        </authorList>
    </citation>
    <scope>NUCLEOTIDE SEQUENCE [LARGE SCALE GENOMIC DNA]</scope>
    <source>
        <strain evidence="3 4">DSM 23344</strain>
    </source>
</reference>
<dbReference type="PANTHER" id="PTHR12788">
    <property type="entry name" value="PROTEIN-TYROSINE SULFOTRANSFERASE 2"/>
    <property type="match status" value="1"/>
</dbReference>
<dbReference type="InterPro" id="IPR026634">
    <property type="entry name" value="TPST-like"/>
</dbReference>
<dbReference type="Proteomes" id="UP000294980">
    <property type="component" value="Unassembled WGS sequence"/>
</dbReference>
<keyword evidence="4" id="KW-1185">Reference proteome</keyword>
<sequence length="477" mass="53041">MTAAGQKDGDRAALEALQADIQQKRFASALERSREILEDDTDAGPAVWALCGKALEGLQRNDNALSIYLQGLEKYRDNARLHLYAGHALTRAGESRQAVHHFHQALRISPSLLDAYRGLLNFEAVHPDSRDTARILSVALNESRNEMDRARACFLLGQISVDAGRDDVGFTFYRRANHLVGNGFSARQRQFMVPASTLAINRQHFRGPEGRKLPGESCPAIIIAGLPRSGKSLVESLLAADVRILPGGELAFVRRFVSDLDTSKNIADLAEDLRRRATQSPHGSPLARRYLDYAHRARPDHPPRYVTDTSPANLRRIGYLSLLHPDVPIVFCRRNPLDLAVALYFKHFKTGHGYSYSLGTIGRAIARSERLMAHWLRELPNPMATVHYESLTRDPTGALQALARDLELDIHVGHPAAPDGPSATPESEWRLFTSRSIDSHGSIRPDLIGFGARFQRQMQAAMTAYKEDYANAPRIEV</sequence>
<dbReference type="InterPro" id="IPR027417">
    <property type="entry name" value="P-loop_NTPase"/>
</dbReference>
<dbReference type="PROSITE" id="PS50005">
    <property type="entry name" value="TPR"/>
    <property type="match status" value="1"/>
</dbReference>
<dbReference type="AlphaFoldDB" id="A0A4R2KQW6"/>
<dbReference type="RefSeq" id="WP_117318485.1">
    <property type="nucleotide sequence ID" value="NZ_QQSW01000014.1"/>
</dbReference>
<comment type="caution">
    <text evidence="3">The sequence shown here is derived from an EMBL/GenBank/DDBJ whole genome shotgun (WGS) entry which is preliminary data.</text>
</comment>
<feature type="repeat" description="TPR" evidence="2">
    <location>
        <begin position="79"/>
        <end position="112"/>
    </location>
</feature>
<proteinExistence type="predicted"/>
<dbReference type="Pfam" id="PF13469">
    <property type="entry name" value="Sulfotransfer_3"/>
    <property type="match status" value="1"/>
</dbReference>
<evidence type="ECO:0000313" key="4">
    <source>
        <dbReference type="Proteomes" id="UP000294980"/>
    </source>
</evidence>
<dbReference type="SMART" id="SM00028">
    <property type="entry name" value="TPR"/>
    <property type="match status" value="2"/>
</dbReference>
<evidence type="ECO:0000256" key="2">
    <source>
        <dbReference type="PROSITE-ProRule" id="PRU00339"/>
    </source>
</evidence>
<protein>
    <submittedName>
        <fullName evidence="3">Sulfotransferase family protein</fullName>
    </submittedName>
</protein>
<name>A0A4R2KQW6_9GAMM</name>
<dbReference type="OrthoDB" id="9815894at2"/>
<dbReference type="PANTHER" id="PTHR12788:SF10">
    <property type="entry name" value="PROTEIN-TYROSINE SULFOTRANSFERASE"/>
    <property type="match status" value="1"/>
</dbReference>
<accession>A0A4R2KQW6</accession>
<dbReference type="EMBL" id="SLWX01000010">
    <property type="protein sequence ID" value="TCO75122.1"/>
    <property type="molecule type" value="Genomic_DNA"/>
</dbReference>
<keyword evidence="2" id="KW-0802">TPR repeat</keyword>
<dbReference type="SUPFAM" id="SSF48452">
    <property type="entry name" value="TPR-like"/>
    <property type="match status" value="1"/>
</dbReference>
<dbReference type="Gene3D" id="1.25.40.10">
    <property type="entry name" value="Tetratricopeptide repeat domain"/>
    <property type="match status" value="1"/>
</dbReference>
<dbReference type="InterPro" id="IPR019734">
    <property type="entry name" value="TPR_rpt"/>
</dbReference>
<gene>
    <name evidence="3" type="ORF">EV688_11077</name>
</gene>
<evidence type="ECO:0000313" key="3">
    <source>
        <dbReference type="EMBL" id="TCO75122.1"/>
    </source>
</evidence>
<dbReference type="Gene3D" id="3.40.50.300">
    <property type="entry name" value="P-loop containing nucleotide triphosphate hydrolases"/>
    <property type="match status" value="1"/>
</dbReference>
<dbReference type="SUPFAM" id="SSF52540">
    <property type="entry name" value="P-loop containing nucleoside triphosphate hydrolases"/>
    <property type="match status" value="1"/>
</dbReference>
<dbReference type="GO" id="GO:0008476">
    <property type="term" value="F:protein-tyrosine sulfotransferase activity"/>
    <property type="evidence" value="ECO:0007669"/>
    <property type="project" value="InterPro"/>
</dbReference>